<evidence type="ECO:0000313" key="1">
    <source>
        <dbReference type="EMBL" id="KUK77767.1"/>
    </source>
</evidence>
<accession>A0A117M0P4</accession>
<sequence length="213" mass="24654">MSYAGTPNNGEQLESNEGVLYYLAKKYEEGIVTDNNMSEINWSTGLEQAIAFQYELNPNIDEDLDNIFEIKHNVFNKVFNFDYQGYATEGDTDFHYSAIKLGIYEKGDEIVHQEFVDDYYGDEWYNKWIDRLAKAVIAGILTEDNASYLGLTGLDQVIILGSHLEPFKFDKDMTIVRIIKHNVKEKMKFYQRGNRLNGGNENVFDLRALWAKE</sequence>
<dbReference type="EMBL" id="LGGO01000007">
    <property type="protein sequence ID" value="KUK77767.1"/>
    <property type="molecule type" value="Genomic_DNA"/>
</dbReference>
<proteinExistence type="predicted"/>
<dbReference type="AlphaFoldDB" id="A0A117M0P4"/>
<reference evidence="2" key="1">
    <citation type="journal article" date="2015" name="MBio">
        <title>Genome-Resolved Metagenomic Analysis Reveals Roles for Candidate Phyla and Other Microbial Community Members in Biogeochemical Transformations in Oil Reservoirs.</title>
        <authorList>
            <person name="Hu P."/>
            <person name="Tom L."/>
            <person name="Singh A."/>
            <person name="Thomas B.C."/>
            <person name="Baker B.J."/>
            <person name="Piceno Y.M."/>
            <person name="Andersen G.L."/>
            <person name="Banfield J.F."/>
        </authorList>
    </citation>
    <scope>NUCLEOTIDE SEQUENCE [LARGE SCALE GENOMIC DNA]</scope>
</reference>
<protein>
    <submittedName>
        <fullName evidence="1">Uncharacterized protein</fullName>
    </submittedName>
</protein>
<dbReference type="Proteomes" id="UP000053904">
    <property type="component" value="Unassembled WGS sequence"/>
</dbReference>
<evidence type="ECO:0000313" key="2">
    <source>
        <dbReference type="Proteomes" id="UP000053904"/>
    </source>
</evidence>
<gene>
    <name evidence="1" type="ORF">XD93_0112</name>
</gene>
<comment type="caution">
    <text evidence="1">The sequence shown here is derived from an EMBL/GenBank/DDBJ whole genome shotgun (WGS) entry which is preliminary data.</text>
</comment>
<name>A0A117M0P4_9BACT</name>
<organism evidence="1 2">
    <name type="scientific">candidate division WS6 bacterium 34_10</name>
    <dbReference type="NCBI Taxonomy" id="1641389"/>
    <lineage>
        <taxon>Bacteria</taxon>
        <taxon>Candidatus Dojkabacteria</taxon>
    </lineage>
</organism>